<accession>A0AAW5ILN5</accession>
<dbReference type="PROSITE" id="PS51257">
    <property type="entry name" value="PROKAR_LIPOPROTEIN"/>
    <property type="match status" value="1"/>
</dbReference>
<evidence type="ECO:0000256" key="5">
    <source>
        <dbReference type="ARBA" id="ARBA00023237"/>
    </source>
</evidence>
<dbReference type="SUPFAM" id="SSF48452">
    <property type="entry name" value="TPR-like"/>
    <property type="match status" value="1"/>
</dbReference>
<sequence length="583" mass="66043">MKRYRLYFFLIAALTMTSLTMTSCLDEHPKDQLEEEAIYGSALDIYTNAVASLYNYIGGTNESEGIQGTCRGIYDYNTLTTDEAMIPIRGGDWYDGGLWNAMYRHDWTADDEPLYDTWKYLYKVIVLANKSLDIIEAKSSLLTANQKDQFQAEVRALRALMYYEAMDMFGRIPVILSSGEAALYANAGGADATLPSVTGAALPSQSERSEVFHFVFSELQQVLPYLPDEHSNKEGNYYGRITQPVVNFLLAKLALNAEIYMFDDWTKGYAKRPKGKDIYFMVQTADGASLLNGGKASANRSKKLNAWETCIYYCDKLAGEGYDLEADDAFNFSTHNETSKENIFTIPMDKNIYTNQFHYLFRSYHYTHGGALGWGSENGTCATIATMKANRYGEADEDTRCKMNFVAGVVKVDGKELLMDNGKPLEYQPFEVAQNLTGSKYIKTAGARMAKYEVDRTSYMDGKLQSNDIVLFRYADVLLMKAEAKVRLGENGDVELNRIRARVGMPNRKATFSNILEERLLELVWEGWRRQDLIRFGKFTAAYDLRTPLQGEESGYTTVFPIPQKCIDLNNKLEQNKGYEKKL</sequence>
<comment type="subcellular location">
    <subcellularLocation>
        <location evidence="1">Cell outer membrane</location>
    </subcellularLocation>
</comment>
<feature type="domain" description="SusD-like N-terminal" evidence="8">
    <location>
        <begin position="98"/>
        <end position="179"/>
    </location>
</feature>
<dbReference type="RefSeq" id="WP_254952148.1">
    <property type="nucleotide sequence ID" value="NZ_JANDWY010000014.1"/>
</dbReference>
<gene>
    <name evidence="9" type="ORF">NNC64_07105</name>
</gene>
<comment type="caution">
    <text evidence="9">The sequence shown here is derived from an EMBL/GenBank/DDBJ whole genome shotgun (WGS) entry which is preliminary data.</text>
</comment>
<dbReference type="InterPro" id="IPR012944">
    <property type="entry name" value="SusD_RagB_dom"/>
</dbReference>
<proteinExistence type="inferred from homology"/>
<evidence type="ECO:0000259" key="8">
    <source>
        <dbReference type="Pfam" id="PF14322"/>
    </source>
</evidence>
<dbReference type="InterPro" id="IPR011990">
    <property type="entry name" value="TPR-like_helical_dom_sf"/>
</dbReference>
<evidence type="ECO:0000256" key="1">
    <source>
        <dbReference type="ARBA" id="ARBA00004442"/>
    </source>
</evidence>
<dbReference type="Pfam" id="PF14322">
    <property type="entry name" value="SusD-like_3"/>
    <property type="match status" value="1"/>
</dbReference>
<name>A0AAW5ILN5_9BACT</name>
<dbReference type="InterPro" id="IPR033985">
    <property type="entry name" value="SusD-like_N"/>
</dbReference>
<evidence type="ECO:0000256" key="6">
    <source>
        <dbReference type="SAM" id="SignalP"/>
    </source>
</evidence>
<evidence type="ECO:0000259" key="7">
    <source>
        <dbReference type="Pfam" id="PF07980"/>
    </source>
</evidence>
<evidence type="ECO:0000256" key="3">
    <source>
        <dbReference type="ARBA" id="ARBA00022729"/>
    </source>
</evidence>
<protein>
    <submittedName>
        <fullName evidence="9">RagB/SusD family nutrient uptake outer membrane protein</fullName>
    </submittedName>
</protein>
<keyword evidence="3 6" id="KW-0732">Signal</keyword>
<feature type="chain" id="PRO_5043947072" evidence="6">
    <location>
        <begin position="21"/>
        <end position="583"/>
    </location>
</feature>
<feature type="signal peptide" evidence="6">
    <location>
        <begin position="1"/>
        <end position="20"/>
    </location>
</feature>
<dbReference type="AlphaFoldDB" id="A0AAW5ILN5"/>
<dbReference type="EMBL" id="JANDWZ010000013">
    <property type="protein sequence ID" value="MCP9564335.1"/>
    <property type="molecule type" value="Genomic_DNA"/>
</dbReference>
<evidence type="ECO:0000256" key="2">
    <source>
        <dbReference type="ARBA" id="ARBA00006275"/>
    </source>
</evidence>
<dbReference type="Pfam" id="PF07980">
    <property type="entry name" value="SusD_RagB"/>
    <property type="match status" value="1"/>
</dbReference>
<organism evidence="9 10">
    <name type="scientific">Segatella copri</name>
    <dbReference type="NCBI Taxonomy" id="165179"/>
    <lineage>
        <taxon>Bacteria</taxon>
        <taxon>Pseudomonadati</taxon>
        <taxon>Bacteroidota</taxon>
        <taxon>Bacteroidia</taxon>
        <taxon>Bacteroidales</taxon>
        <taxon>Prevotellaceae</taxon>
        <taxon>Segatella</taxon>
    </lineage>
</organism>
<evidence type="ECO:0000313" key="9">
    <source>
        <dbReference type="EMBL" id="MCP9564335.1"/>
    </source>
</evidence>
<keyword evidence="4" id="KW-0472">Membrane</keyword>
<keyword evidence="5" id="KW-0998">Cell outer membrane</keyword>
<comment type="similarity">
    <text evidence="2">Belongs to the SusD family.</text>
</comment>
<dbReference type="GO" id="GO:0009279">
    <property type="term" value="C:cell outer membrane"/>
    <property type="evidence" value="ECO:0007669"/>
    <property type="project" value="UniProtKB-SubCell"/>
</dbReference>
<evidence type="ECO:0000313" key="10">
    <source>
        <dbReference type="Proteomes" id="UP001205531"/>
    </source>
</evidence>
<dbReference type="Proteomes" id="UP001205531">
    <property type="component" value="Unassembled WGS sequence"/>
</dbReference>
<feature type="domain" description="RagB/SusD" evidence="7">
    <location>
        <begin position="444"/>
        <end position="579"/>
    </location>
</feature>
<reference evidence="9" key="1">
    <citation type="submission" date="2022-07" db="EMBL/GenBank/DDBJ databases">
        <title>Prevotella copri.</title>
        <authorList>
            <person name="Yang C."/>
        </authorList>
    </citation>
    <scope>NUCLEOTIDE SEQUENCE</scope>
    <source>
        <strain evidence="9">HF2107</strain>
    </source>
</reference>
<evidence type="ECO:0000256" key="4">
    <source>
        <dbReference type="ARBA" id="ARBA00023136"/>
    </source>
</evidence>
<dbReference type="Gene3D" id="1.25.40.390">
    <property type="match status" value="1"/>
</dbReference>